<keyword evidence="3" id="KW-1003">Cell membrane</keyword>
<dbReference type="EMBL" id="CP053564">
    <property type="protein sequence ID" value="QJY44508.1"/>
    <property type="molecule type" value="Genomic_DNA"/>
</dbReference>
<feature type="transmembrane region" description="Helical" evidence="8">
    <location>
        <begin position="270"/>
        <end position="290"/>
    </location>
</feature>
<dbReference type="GO" id="GO:0005886">
    <property type="term" value="C:plasma membrane"/>
    <property type="evidence" value="ECO:0007669"/>
    <property type="project" value="UniProtKB-SubCell"/>
</dbReference>
<feature type="region of interest" description="Disordered" evidence="9">
    <location>
        <begin position="1"/>
        <end position="22"/>
    </location>
</feature>
<reference evidence="11 12" key="1">
    <citation type="submission" date="2020-05" db="EMBL/GenBank/DDBJ databases">
        <authorList>
            <person name="Mo P."/>
        </authorList>
    </citation>
    <scope>NUCLEOTIDE SEQUENCE [LARGE SCALE GENOMIC DNA]</scope>
    <source>
        <strain evidence="11 12">Gen01</strain>
    </source>
</reference>
<dbReference type="InterPro" id="IPR000515">
    <property type="entry name" value="MetI-like"/>
</dbReference>
<feature type="transmembrane region" description="Helical" evidence="8">
    <location>
        <begin position="167"/>
        <end position="189"/>
    </location>
</feature>
<evidence type="ECO:0000256" key="6">
    <source>
        <dbReference type="ARBA" id="ARBA00022989"/>
    </source>
</evidence>
<dbReference type="GO" id="GO:0055085">
    <property type="term" value="P:transmembrane transport"/>
    <property type="evidence" value="ECO:0007669"/>
    <property type="project" value="InterPro"/>
</dbReference>
<feature type="transmembrane region" description="Helical" evidence="8">
    <location>
        <begin position="34"/>
        <end position="59"/>
    </location>
</feature>
<dbReference type="PANTHER" id="PTHR43357:SF4">
    <property type="entry name" value="INNER MEMBRANE ABC TRANSPORTER PERMEASE PROTEIN YDCV"/>
    <property type="match status" value="1"/>
</dbReference>
<proteinExistence type="inferred from homology"/>
<feature type="transmembrane region" description="Helical" evidence="8">
    <location>
        <begin position="544"/>
        <end position="567"/>
    </location>
</feature>
<feature type="transmembrane region" description="Helical" evidence="8">
    <location>
        <begin position="378"/>
        <end position="396"/>
    </location>
</feature>
<evidence type="ECO:0000256" key="2">
    <source>
        <dbReference type="ARBA" id="ARBA00022448"/>
    </source>
</evidence>
<keyword evidence="5 8" id="KW-0812">Transmembrane</keyword>
<dbReference type="Proteomes" id="UP000505377">
    <property type="component" value="Chromosome"/>
</dbReference>
<dbReference type="PROSITE" id="PS50928">
    <property type="entry name" value="ABC_TM1"/>
    <property type="match status" value="2"/>
</dbReference>
<keyword evidence="12" id="KW-1185">Reference proteome</keyword>
<organism evidence="11 12">
    <name type="scientific">Pseudonocardia broussonetiae</name>
    <dbReference type="NCBI Taxonomy" id="2736640"/>
    <lineage>
        <taxon>Bacteria</taxon>
        <taxon>Bacillati</taxon>
        <taxon>Actinomycetota</taxon>
        <taxon>Actinomycetes</taxon>
        <taxon>Pseudonocardiales</taxon>
        <taxon>Pseudonocardiaceae</taxon>
        <taxon>Pseudonocardia</taxon>
    </lineage>
</organism>
<evidence type="ECO:0000256" key="4">
    <source>
        <dbReference type="ARBA" id="ARBA00022519"/>
    </source>
</evidence>
<accession>A0A6M6J9N9</accession>
<feature type="transmembrane region" description="Helical" evidence="8">
    <location>
        <begin position="115"/>
        <end position="138"/>
    </location>
</feature>
<gene>
    <name evidence="11" type="ORF">HOP40_00545</name>
</gene>
<protein>
    <submittedName>
        <fullName evidence="11">Iron ABC transporter permease</fullName>
    </submittedName>
</protein>
<keyword evidence="7 8" id="KW-0472">Membrane</keyword>
<feature type="transmembrane region" description="Helical" evidence="8">
    <location>
        <begin position="503"/>
        <end position="524"/>
    </location>
</feature>
<evidence type="ECO:0000256" key="5">
    <source>
        <dbReference type="ARBA" id="ARBA00022692"/>
    </source>
</evidence>
<evidence type="ECO:0000256" key="7">
    <source>
        <dbReference type="ARBA" id="ARBA00023136"/>
    </source>
</evidence>
<feature type="transmembrane region" description="Helical" evidence="8">
    <location>
        <begin position="227"/>
        <end position="250"/>
    </location>
</feature>
<evidence type="ECO:0000313" key="12">
    <source>
        <dbReference type="Proteomes" id="UP000505377"/>
    </source>
</evidence>
<dbReference type="Pfam" id="PF00528">
    <property type="entry name" value="BPD_transp_1"/>
    <property type="match status" value="2"/>
</dbReference>
<sequence>MTSPPSLIVATEPERDARPSAPAVRRVARSSGTALTAVLAAVLVYLVLFPIVRLVVLALGDGGENLARAVGTPGLGRTLLTTLVLALVSVVAAAVLGTLLAWLAMRLPVRHRWAAVLPVLPIVLPPIAGISAFGFLLAPRSGLVNDLLRSLPVFSGYTAATGGPIDVYGFGWIVAITGLYLTSFMFVFIRAGLARVGPQVVEAARSSGATPSRAFLTVVLPLLRPSLTYGGAICLLLGFSQFTAPLILGANNNVRVLTTEVYYFVNLNEYGIASALSMPLLVLGTALVLGQRGLLANSKRFATDSGKGVQGGGRASRWALPGLVVYGLLAVVVPVLTLLVVSLSPFWTGHVDVGTFTLRNFTETLGSPAARTAVRTSLLTSVAGVLLALPIGYLAAEVIYRRRGGRVLSALVDFVVGLPLGIPAVVFGLGFLYSYSQPGFRLYGTPWIIVLLYVTLMLPYSVRLQLTARLSLGDSYEAAARSSGAGVLRTHLRIVVPMMRSSIAGAAALMFVLLSHEFTASVFVRSVRTQVMGTQLYDFWSTGTASKVAVMGIVMCVITAVGVALAARAGSGTLEKL</sequence>
<keyword evidence="6 8" id="KW-1133">Transmembrane helix</keyword>
<feature type="transmembrane region" description="Helical" evidence="8">
    <location>
        <begin position="323"/>
        <end position="347"/>
    </location>
</feature>
<feature type="domain" description="ABC transmembrane type-1" evidence="10">
    <location>
        <begin position="374"/>
        <end position="566"/>
    </location>
</feature>
<evidence type="ECO:0000259" key="10">
    <source>
        <dbReference type="PROSITE" id="PS50928"/>
    </source>
</evidence>
<feature type="domain" description="ABC transmembrane type-1" evidence="10">
    <location>
        <begin position="79"/>
        <end position="291"/>
    </location>
</feature>
<comment type="subcellular location">
    <subcellularLocation>
        <location evidence="1">Cell inner membrane</location>
        <topology evidence="1">Multi-pass membrane protein</topology>
    </subcellularLocation>
    <subcellularLocation>
        <location evidence="8">Cell membrane</location>
        <topology evidence="8">Multi-pass membrane protein</topology>
    </subcellularLocation>
</comment>
<dbReference type="Gene3D" id="1.10.3720.10">
    <property type="entry name" value="MetI-like"/>
    <property type="match status" value="2"/>
</dbReference>
<feature type="transmembrane region" description="Helical" evidence="8">
    <location>
        <begin position="445"/>
        <end position="462"/>
    </location>
</feature>
<dbReference type="RefSeq" id="WP_172153882.1">
    <property type="nucleotide sequence ID" value="NZ_CP053564.1"/>
</dbReference>
<evidence type="ECO:0000256" key="9">
    <source>
        <dbReference type="SAM" id="MobiDB-lite"/>
    </source>
</evidence>
<dbReference type="AlphaFoldDB" id="A0A6M6J9N9"/>
<name>A0A6M6J9N9_9PSEU</name>
<dbReference type="PANTHER" id="PTHR43357">
    <property type="entry name" value="INNER MEMBRANE ABC TRANSPORTER PERMEASE PROTEIN YDCV"/>
    <property type="match status" value="1"/>
</dbReference>
<dbReference type="SUPFAM" id="SSF161098">
    <property type="entry name" value="MetI-like"/>
    <property type="match status" value="2"/>
</dbReference>
<evidence type="ECO:0000256" key="3">
    <source>
        <dbReference type="ARBA" id="ARBA00022475"/>
    </source>
</evidence>
<keyword evidence="2 8" id="KW-0813">Transport</keyword>
<dbReference type="KEGG" id="pbro:HOP40_00545"/>
<feature type="transmembrane region" description="Helical" evidence="8">
    <location>
        <begin position="408"/>
        <end position="433"/>
    </location>
</feature>
<keyword evidence="4" id="KW-0997">Cell inner membrane</keyword>
<comment type="similarity">
    <text evidence="8">Belongs to the binding-protein-dependent transport system permease family.</text>
</comment>
<dbReference type="InterPro" id="IPR035906">
    <property type="entry name" value="MetI-like_sf"/>
</dbReference>
<feature type="transmembrane region" description="Helical" evidence="8">
    <location>
        <begin position="79"/>
        <end position="103"/>
    </location>
</feature>
<dbReference type="CDD" id="cd06261">
    <property type="entry name" value="TM_PBP2"/>
    <property type="match status" value="2"/>
</dbReference>
<evidence type="ECO:0000313" key="11">
    <source>
        <dbReference type="EMBL" id="QJY44508.1"/>
    </source>
</evidence>
<evidence type="ECO:0000256" key="8">
    <source>
        <dbReference type="RuleBase" id="RU363032"/>
    </source>
</evidence>
<evidence type="ECO:0000256" key="1">
    <source>
        <dbReference type="ARBA" id="ARBA00004429"/>
    </source>
</evidence>